<dbReference type="InterPro" id="IPR008972">
    <property type="entry name" value="Cupredoxin"/>
</dbReference>
<dbReference type="SUPFAM" id="SSF49503">
    <property type="entry name" value="Cupredoxins"/>
    <property type="match status" value="1"/>
</dbReference>
<reference evidence="1 2" key="1">
    <citation type="submission" date="2020-08" db="EMBL/GenBank/DDBJ databases">
        <title>Genomic Encyclopedia of Type Strains, Phase IV (KMG-V): Genome sequencing to study the core and pangenomes of soil and plant-associated prokaryotes.</title>
        <authorList>
            <person name="Whitman W."/>
        </authorList>
    </citation>
    <scope>NUCLEOTIDE SEQUENCE [LARGE SCALE GENOMIC DNA]</scope>
    <source>
        <strain evidence="1 2">X5P3</strain>
    </source>
</reference>
<dbReference type="SUPFAM" id="SSF49464">
    <property type="entry name" value="Carboxypeptidase regulatory domain-like"/>
    <property type="match status" value="1"/>
</dbReference>
<gene>
    <name evidence="1" type="ORF">HDF15_004734</name>
</gene>
<dbReference type="OMA" id="NADPFFH"/>
<dbReference type="InterPro" id="IPR008969">
    <property type="entry name" value="CarboxyPept-like_regulatory"/>
</dbReference>
<dbReference type="Proteomes" id="UP000584867">
    <property type="component" value="Unassembled WGS sequence"/>
</dbReference>
<dbReference type="AlphaFoldDB" id="A0A7W7ZV55"/>
<dbReference type="EMBL" id="JACHIO010000027">
    <property type="protein sequence ID" value="MBB5066357.1"/>
    <property type="molecule type" value="Genomic_DNA"/>
</dbReference>
<dbReference type="Gene3D" id="2.60.40.420">
    <property type="entry name" value="Cupredoxins - blue copper proteins"/>
    <property type="match status" value="1"/>
</dbReference>
<organism evidence="1 2">
    <name type="scientific">Granulicella mallensis</name>
    <dbReference type="NCBI Taxonomy" id="940614"/>
    <lineage>
        <taxon>Bacteria</taxon>
        <taxon>Pseudomonadati</taxon>
        <taxon>Acidobacteriota</taxon>
        <taxon>Terriglobia</taxon>
        <taxon>Terriglobales</taxon>
        <taxon>Acidobacteriaceae</taxon>
        <taxon>Granulicella</taxon>
    </lineage>
</organism>
<name>A0A7W7ZV55_9BACT</name>
<sequence length="225" mass="25048">MAAVSIGMAQEVVEVTALVEVTHQHRHESPMHAASGDVVVWLTPLQKLQHLPEPHKQVYTLAQKNKQFTPHILVVPTGSSINFPNLDPFFHNVFSLFDGKRFDLGLYEAHTRRVVQFDKEGVSYIFCNIHPEMGAVVVSLSTPFYGVSTPDGAVVLHDVPPGSYRLNVWAENVSRDLLNGLSRTVEITDHDNELGTLRLQTSGDIMGHHENKFGESYAPVAKDPY</sequence>
<accession>A0A7W7ZV55</accession>
<dbReference type="RefSeq" id="WP_014264952.1">
    <property type="nucleotide sequence ID" value="NZ_JACHIO010000027.1"/>
</dbReference>
<comment type="caution">
    <text evidence="1">The sequence shown here is derived from an EMBL/GenBank/DDBJ whole genome shotgun (WGS) entry which is preliminary data.</text>
</comment>
<evidence type="ECO:0000313" key="2">
    <source>
        <dbReference type="Proteomes" id="UP000584867"/>
    </source>
</evidence>
<protein>
    <submittedName>
        <fullName evidence="1">Plastocyanin</fullName>
    </submittedName>
</protein>
<evidence type="ECO:0000313" key="1">
    <source>
        <dbReference type="EMBL" id="MBB5066357.1"/>
    </source>
</evidence>
<proteinExistence type="predicted"/>